<dbReference type="EMBL" id="JBJQOH010000006">
    <property type="protein sequence ID" value="KAL3682458.1"/>
    <property type="molecule type" value="Genomic_DNA"/>
</dbReference>
<dbReference type="CDD" id="cd01650">
    <property type="entry name" value="RT_nLTR_like"/>
    <property type="match status" value="1"/>
</dbReference>
<dbReference type="Gene3D" id="3.60.10.10">
    <property type="entry name" value="Endonuclease/exonuclease/phosphatase"/>
    <property type="match status" value="1"/>
</dbReference>
<dbReference type="InterPro" id="IPR036691">
    <property type="entry name" value="Endo/exonu/phosph_ase_sf"/>
</dbReference>
<dbReference type="SUPFAM" id="SSF56219">
    <property type="entry name" value="DNase I-like"/>
    <property type="match status" value="1"/>
</dbReference>
<dbReference type="Proteomes" id="UP001633002">
    <property type="component" value="Unassembled WGS sequence"/>
</dbReference>
<feature type="region of interest" description="Disordered" evidence="1">
    <location>
        <begin position="400"/>
        <end position="429"/>
    </location>
</feature>
<comment type="caution">
    <text evidence="3">The sequence shown here is derived from an EMBL/GenBank/DDBJ whole genome shotgun (WGS) entry which is preliminary data.</text>
</comment>
<dbReference type="Pfam" id="PF00078">
    <property type="entry name" value="RVT_1"/>
    <property type="match status" value="1"/>
</dbReference>
<dbReference type="PANTHER" id="PTHR19446">
    <property type="entry name" value="REVERSE TRANSCRIPTASES"/>
    <property type="match status" value="1"/>
</dbReference>
<sequence length="1647" mass="184828">MENGGEGSGVRGGWLDNEEKWPKCDGQTVLSACWEAAAASGNSVEIGSSPSRHPNGGDVSGVPGKRSEAEMSEKITWEGDPVERRGAKVVLEGDMSRWAEGVTWPMIESEFEGLRVTEECDEGSDGATRVFELNIKKAATKVGQFRRLALVREVGGLGLKNEQKGEAEKIQAVPGINSMAKENSVPVDADGFQKVAVSQSSGKGGKGGLQGGSRSILMENSNRFNMLEVDPDGDTSVIGESWNADGDKENKKPEDASVLQVGRIGKVNKGKEKADDSMEWAVAFQTRGADKGEGTSKPEAEVAKRGKEVSESEKKEKVAVEGILGRIKSLQSGEQTVHTEVAKDTEVDWELPKTHETEVILGEAEDQVMDSPEVNPFLSTYSVLVANQENAEEGMEVSFEGGHLKPTVSGRGPKKKGKGRQEVEKKRLSKGEVTRGVDEGIYRIKYSIVECEGVGKRDKARAIKSCLCSSLCDVKIIGVQELKVLNLCSTKWLQSIRKEGSVVLDKPIGRRGGTALILDKYVLVEAKGVGGDGRLAWAKCKYGGKQFGVVSIHAPNKRSLRRVFWLKVQEVIQTGEWIILGDFNNVEVTEDSRGPSAMVKGREARVWRSFCSEMGLVDCYFSAASLQGTRFTRFAKRGARYDFSRLDRVYLTHGGHWIDHVKEVRHLGSKTISDHVPLVVKFQMEPGPRRKPESYFKMNAEDLKGPGVMEKVRAAWGRENEVVHDDRRKWMRGWARAKWANESIEALETEGGEVLTETGEILEEIQEFYQVLYTAEFETPEVLEAREEVVNLISKSLTSQESGSVSAIPTKEEIQRVVFSMPANKAPGYDGVTIELLRSCWEVVGEACVKFVQAVWVKKRMLRVDCQGVIELLPKGGDKKALGNWRPISLMNISYKIVAKILANRVRVHLPKLVDSQQSGFVMGRQIADNILSLKIGQEWARWTNQEAIFVKIDFVKAYDRVCHAFLWEVLAKQGFDKNFIDLVKGLTCDGTAKVHVNRAFTQEFKIRPNVMGISRLRIDNEKALVHQLFADDTGIFLAATENNFSELLNILKVYEMASGARVNLAKSLVMFVGMSAVPDWVYRVGCEVVNTGRTFRYLGVRSGVGVQIADCINEVALKITRKVGLWEHHYLSWAARAILIKHVLSQIPSYALLVIGCNEREAAKLERACREFLWGSNPEGKPKRALVAWKKVVRPKKQGGLGILSFVERAIALQIRYVTEILTGKQTEWIWIVLRWIRFQLITGPQVTERKLWSPADALILLDTMRIPEAPTVDRILQGWYKMKKFLWLDKHAGELPETLPIRSLKSIWKIMRLPGQEVWRSVEKDARRLKVVSLGEIRNSQGGVAVEKLLELCSGAQRGTSEYVQVYNWLGILEIVGKKLEEVEGWGWRYKGEVKTGWRQPNQWWTKIIWGTPVSCVALSYRWGRPDDESWEKRWQLLWGGCALNRHKIWVWRILQLGLPTLSKAAKWHVSDGLCPFGCGVFENTEHLFWKCGRIQEHVEWVKKAVMGADAIHVTFIQAMDFALGAHKCQPEVLILLGEYCKIIWNERNKWLFEGKRLEVPVQQIILETRDQLKAAARSLQGRMEKMVCFNSDIFLQGIEELTIQHNRLRGPQRSNLSGPGRESQDRIIEENDRESSSTFSSSSS</sequence>
<keyword evidence="4" id="KW-1185">Reference proteome</keyword>
<evidence type="ECO:0000259" key="2">
    <source>
        <dbReference type="Pfam" id="PF00078"/>
    </source>
</evidence>
<feature type="compositionally biased region" description="Polar residues" evidence="1">
    <location>
        <begin position="40"/>
        <end position="52"/>
    </location>
</feature>
<dbReference type="SUPFAM" id="SSF56672">
    <property type="entry name" value="DNA/RNA polymerases"/>
    <property type="match status" value="1"/>
</dbReference>
<organism evidence="3 4">
    <name type="scientific">Riccia sorocarpa</name>
    <dbReference type="NCBI Taxonomy" id="122646"/>
    <lineage>
        <taxon>Eukaryota</taxon>
        <taxon>Viridiplantae</taxon>
        <taxon>Streptophyta</taxon>
        <taxon>Embryophyta</taxon>
        <taxon>Marchantiophyta</taxon>
        <taxon>Marchantiopsida</taxon>
        <taxon>Marchantiidae</taxon>
        <taxon>Marchantiales</taxon>
        <taxon>Ricciaceae</taxon>
        <taxon>Riccia</taxon>
    </lineage>
</organism>
<dbReference type="InterPro" id="IPR000477">
    <property type="entry name" value="RT_dom"/>
</dbReference>
<evidence type="ECO:0000256" key="1">
    <source>
        <dbReference type="SAM" id="MobiDB-lite"/>
    </source>
</evidence>
<feature type="region of interest" description="Disordered" evidence="1">
    <location>
        <begin position="40"/>
        <end position="68"/>
    </location>
</feature>
<feature type="region of interest" description="Disordered" evidence="1">
    <location>
        <begin position="1612"/>
        <end position="1647"/>
    </location>
</feature>
<feature type="compositionally biased region" description="Gly residues" evidence="1">
    <location>
        <begin position="1"/>
        <end position="12"/>
    </location>
</feature>
<feature type="domain" description="Reverse transcriptase" evidence="2">
    <location>
        <begin position="879"/>
        <end position="1102"/>
    </location>
</feature>
<feature type="compositionally biased region" description="Basic and acidic residues" evidence="1">
    <location>
        <begin position="1625"/>
        <end position="1638"/>
    </location>
</feature>
<proteinExistence type="predicted"/>
<evidence type="ECO:0000313" key="3">
    <source>
        <dbReference type="EMBL" id="KAL3682458.1"/>
    </source>
</evidence>
<dbReference type="InterPro" id="IPR043502">
    <property type="entry name" value="DNA/RNA_pol_sf"/>
</dbReference>
<reference evidence="3 4" key="1">
    <citation type="submission" date="2024-09" db="EMBL/GenBank/DDBJ databases">
        <title>Chromosome-scale assembly of Riccia sorocarpa.</title>
        <authorList>
            <person name="Paukszto L."/>
        </authorList>
    </citation>
    <scope>NUCLEOTIDE SEQUENCE [LARGE SCALE GENOMIC DNA]</scope>
    <source>
        <strain evidence="3">LP-2024</strain>
        <tissue evidence="3">Aerial parts of the thallus</tissue>
    </source>
</reference>
<feature type="compositionally biased region" description="Basic and acidic residues" evidence="1">
    <location>
        <begin position="419"/>
        <end position="429"/>
    </location>
</feature>
<protein>
    <recommendedName>
        <fullName evidence="2">Reverse transcriptase domain-containing protein</fullName>
    </recommendedName>
</protein>
<accession>A0ABD3GT87</accession>
<gene>
    <name evidence="3" type="ORF">R1sor_000480</name>
</gene>
<feature type="region of interest" description="Disordered" evidence="1">
    <location>
        <begin position="288"/>
        <end position="309"/>
    </location>
</feature>
<evidence type="ECO:0000313" key="4">
    <source>
        <dbReference type="Proteomes" id="UP001633002"/>
    </source>
</evidence>
<name>A0ABD3GT87_9MARC</name>
<feature type="region of interest" description="Disordered" evidence="1">
    <location>
        <begin position="1"/>
        <end position="20"/>
    </location>
</feature>